<gene>
    <name evidence="1" type="ORF">M9H77_08013</name>
</gene>
<proteinExistence type="predicted"/>
<dbReference type="EMBL" id="CM044702">
    <property type="protein sequence ID" value="KAI5677063.1"/>
    <property type="molecule type" value="Genomic_DNA"/>
</dbReference>
<sequence length="186" mass="20491">MGRPARMKPGLRYTGTNLNHITDIFTISAYFDNKIEGKQSIRPGRSLALGHEYHALSPLARSRYSSLRSSSTRTSSAEPVTPTVFDFLLMIHAQVPRYFLENTLPLPVVENLGTEALSVNAHPVHHFIDKLSPIAILPPLHVENLINKSMEDMDEGINKGPEGEHNAERKGSSGSDLEVVGLTPLD</sequence>
<organism evidence="1 2">
    <name type="scientific">Catharanthus roseus</name>
    <name type="common">Madagascar periwinkle</name>
    <name type="synonym">Vinca rosea</name>
    <dbReference type="NCBI Taxonomy" id="4058"/>
    <lineage>
        <taxon>Eukaryota</taxon>
        <taxon>Viridiplantae</taxon>
        <taxon>Streptophyta</taxon>
        <taxon>Embryophyta</taxon>
        <taxon>Tracheophyta</taxon>
        <taxon>Spermatophyta</taxon>
        <taxon>Magnoliopsida</taxon>
        <taxon>eudicotyledons</taxon>
        <taxon>Gunneridae</taxon>
        <taxon>Pentapetalae</taxon>
        <taxon>asterids</taxon>
        <taxon>lamiids</taxon>
        <taxon>Gentianales</taxon>
        <taxon>Apocynaceae</taxon>
        <taxon>Rauvolfioideae</taxon>
        <taxon>Vinceae</taxon>
        <taxon>Catharanthinae</taxon>
        <taxon>Catharanthus</taxon>
    </lineage>
</organism>
<keyword evidence="2" id="KW-1185">Reference proteome</keyword>
<comment type="caution">
    <text evidence="1">The sequence shown here is derived from an EMBL/GenBank/DDBJ whole genome shotgun (WGS) entry which is preliminary data.</text>
</comment>
<dbReference type="Proteomes" id="UP001060085">
    <property type="component" value="Linkage Group LG02"/>
</dbReference>
<name>A0ACC0BWJ8_CATRO</name>
<evidence type="ECO:0000313" key="2">
    <source>
        <dbReference type="Proteomes" id="UP001060085"/>
    </source>
</evidence>
<protein>
    <submittedName>
        <fullName evidence="1">Uncharacterized protein</fullName>
    </submittedName>
</protein>
<reference evidence="2" key="1">
    <citation type="journal article" date="2023" name="Nat. Plants">
        <title>Single-cell RNA sequencing provides a high-resolution roadmap for understanding the multicellular compartmentation of specialized metabolism.</title>
        <authorList>
            <person name="Sun S."/>
            <person name="Shen X."/>
            <person name="Li Y."/>
            <person name="Li Y."/>
            <person name="Wang S."/>
            <person name="Li R."/>
            <person name="Zhang H."/>
            <person name="Shen G."/>
            <person name="Guo B."/>
            <person name="Wei J."/>
            <person name="Xu J."/>
            <person name="St-Pierre B."/>
            <person name="Chen S."/>
            <person name="Sun C."/>
        </authorList>
    </citation>
    <scope>NUCLEOTIDE SEQUENCE [LARGE SCALE GENOMIC DNA]</scope>
</reference>
<evidence type="ECO:0000313" key="1">
    <source>
        <dbReference type="EMBL" id="KAI5677063.1"/>
    </source>
</evidence>
<accession>A0ACC0BWJ8</accession>